<dbReference type="OrthoDB" id="106623at2759"/>
<organism evidence="1 2">
    <name type="scientific">Callosobruchus maculatus</name>
    <name type="common">Southern cowpea weevil</name>
    <name type="synonym">Pulse bruchid</name>
    <dbReference type="NCBI Taxonomy" id="64391"/>
    <lineage>
        <taxon>Eukaryota</taxon>
        <taxon>Metazoa</taxon>
        <taxon>Ecdysozoa</taxon>
        <taxon>Arthropoda</taxon>
        <taxon>Hexapoda</taxon>
        <taxon>Insecta</taxon>
        <taxon>Pterygota</taxon>
        <taxon>Neoptera</taxon>
        <taxon>Endopterygota</taxon>
        <taxon>Coleoptera</taxon>
        <taxon>Polyphaga</taxon>
        <taxon>Cucujiformia</taxon>
        <taxon>Chrysomeloidea</taxon>
        <taxon>Chrysomelidae</taxon>
        <taxon>Bruchinae</taxon>
        <taxon>Bruchini</taxon>
        <taxon>Callosobruchus</taxon>
    </lineage>
</organism>
<dbReference type="Proteomes" id="UP000410492">
    <property type="component" value="Unassembled WGS sequence"/>
</dbReference>
<reference evidence="1 2" key="1">
    <citation type="submission" date="2019-01" db="EMBL/GenBank/DDBJ databases">
        <authorList>
            <person name="Sayadi A."/>
        </authorList>
    </citation>
    <scope>NUCLEOTIDE SEQUENCE [LARGE SCALE GENOMIC DNA]</scope>
</reference>
<evidence type="ECO:0000313" key="2">
    <source>
        <dbReference type="Proteomes" id="UP000410492"/>
    </source>
</evidence>
<name>A0A653CF66_CALMS</name>
<sequence>MSCGRRYFYYSFYRGSSVLPFRLTKSNRVVTGSCHLYFYISIYQNRFYLAYHKSKRFLYHSLHVTETESKPGNPTFYFSI</sequence>
<evidence type="ECO:0000313" key="1">
    <source>
        <dbReference type="EMBL" id="VEN46399.1"/>
    </source>
</evidence>
<accession>A0A653CF66</accession>
<protein>
    <submittedName>
        <fullName evidence="1">Uncharacterized protein</fullName>
    </submittedName>
</protein>
<proteinExistence type="predicted"/>
<dbReference type="EMBL" id="CAACVG010007641">
    <property type="protein sequence ID" value="VEN46399.1"/>
    <property type="molecule type" value="Genomic_DNA"/>
</dbReference>
<gene>
    <name evidence="1" type="ORF">CALMAC_LOCUS8506</name>
</gene>
<keyword evidence="2" id="KW-1185">Reference proteome</keyword>
<dbReference type="AlphaFoldDB" id="A0A653CF66"/>